<feature type="transmembrane region" description="Helical" evidence="2">
    <location>
        <begin position="693"/>
        <end position="713"/>
    </location>
</feature>
<keyword evidence="2" id="KW-0472">Membrane</keyword>
<dbReference type="AlphaFoldDB" id="A0A6J6VF94"/>
<evidence type="ECO:0000256" key="2">
    <source>
        <dbReference type="SAM" id="Phobius"/>
    </source>
</evidence>
<keyword evidence="2" id="KW-1133">Transmembrane helix</keyword>
<dbReference type="EMBL" id="CAEZYR010000169">
    <property type="protein sequence ID" value="CAB4769197.1"/>
    <property type="molecule type" value="Genomic_DNA"/>
</dbReference>
<evidence type="ECO:0000256" key="1">
    <source>
        <dbReference type="SAM" id="MobiDB-lite"/>
    </source>
</evidence>
<feature type="compositionally biased region" description="Gly residues" evidence="1">
    <location>
        <begin position="755"/>
        <end position="764"/>
    </location>
</feature>
<feature type="transmembrane region" description="Helical" evidence="2">
    <location>
        <begin position="163"/>
        <end position="191"/>
    </location>
</feature>
<feature type="transmembrane region" description="Helical" evidence="2">
    <location>
        <begin position="96"/>
        <end position="120"/>
    </location>
</feature>
<organism evidence="3">
    <name type="scientific">freshwater metagenome</name>
    <dbReference type="NCBI Taxonomy" id="449393"/>
    <lineage>
        <taxon>unclassified sequences</taxon>
        <taxon>metagenomes</taxon>
        <taxon>ecological metagenomes</taxon>
    </lineage>
</organism>
<reference evidence="3" key="1">
    <citation type="submission" date="2020-05" db="EMBL/GenBank/DDBJ databases">
        <authorList>
            <person name="Chiriac C."/>
            <person name="Salcher M."/>
            <person name="Ghai R."/>
            <person name="Kavagutti S V."/>
        </authorList>
    </citation>
    <scope>NUCLEOTIDE SEQUENCE</scope>
</reference>
<name>A0A6J6VF94_9ZZZZ</name>
<feature type="transmembrane region" description="Helical" evidence="2">
    <location>
        <begin position="358"/>
        <end position="381"/>
    </location>
</feature>
<feature type="transmembrane region" description="Helical" evidence="2">
    <location>
        <begin position="20"/>
        <end position="39"/>
    </location>
</feature>
<proteinExistence type="predicted"/>
<feature type="transmembrane region" description="Helical" evidence="2">
    <location>
        <begin position="197"/>
        <end position="230"/>
    </location>
</feature>
<feature type="transmembrane region" description="Helical" evidence="2">
    <location>
        <begin position="402"/>
        <end position="420"/>
    </location>
</feature>
<feature type="transmembrane region" description="Helical" evidence="2">
    <location>
        <begin position="132"/>
        <end position="151"/>
    </location>
</feature>
<sequence>MLRVGHDLLVTDVFERLHRFVRRPWLAVGLVAAVNLWILRPELTAVTTRSDLTVHRTLIDWAVGRLDAGQFPIDGWFPRIGLGFSMMHQYQTLPHLVSAFLAEVIGVGGASRWTTFVILGTWPVAVYLGCRLMRLSVGTAIVAAALAPLVASNPSYGFEHSSYVWRGLGLWAQQWGMWMFPIAMGFAWRAITERRNLAAAAAATAFVMCTHLQTGYMLALVIGAMAVVSFVDLRGRVLRMVMVILGSLAMSSWLLVPVFTDQAWSANTQYNANTVWVDSFGARKVMGWLFGGQLFDRDHPPVLTVLVFLGLLVVLLKARRDPLCRMLAGFFIGSVVLFCGKDPFGPVISLLPGISSLLLHRFISGVHMAGVLIAAIGVVEGSTYLWRGLRDWQPRLRHAQRPAYELALGIVVILAFLPAINVTDSHERQAAGWMEAQKTYDATEGAQVDALVATSFAQGGGRIYAGLLGDNGGEYYVGGSRTQTRIQEAGPTDVLGYSLRVPSLLADVEVRFNQNNAWHYELFNVRWVIQPAERAGPPTGTLVETQGRHALYRIENAAGYVGVVDIEGSYAAERDNVGIGAETVLGERSASSSPVLAAVTYENLKPVASTVVPGVMTSPGTVIDQTADGDAGRYTARVTMARPGYTMLRVAYHPRMEATVDGVRRPTVMVAPAFVGVLVPAGTHEIAFTYEQYPNYALLFLAGLAAVAALVYLDRRWRGRYLAPIATPPMFPDREPEPELVGSEGDAVDEHPVAFGGGGFTGDA</sequence>
<feature type="region of interest" description="Disordered" evidence="1">
    <location>
        <begin position="733"/>
        <end position="764"/>
    </location>
</feature>
<protein>
    <submittedName>
        <fullName evidence="3">Unannotated protein</fullName>
    </submittedName>
</protein>
<keyword evidence="2" id="KW-0812">Transmembrane</keyword>
<gene>
    <name evidence="3" type="ORF">UFOPK2754_02999</name>
</gene>
<feature type="transmembrane region" description="Helical" evidence="2">
    <location>
        <begin position="237"/>
        <end position="256"/>
    </location>
</feature>
<evidence type="ECO:0000313" key="3">
    <source>
        <dbReference type="EMBL" id="CAB4769197.1"/>
    </source>
</evidence>
<feature type="transmembrane region" description="Helical" evidence="2">
    <location>
        <begin position="299"/>
        <end position="316"/>
    </location>
</feature>
<accession>A0A6J6VF94</accession>